<organism evidence="3 4">
    <name type="scientific">Strongyloides stercoralis</name>
    <name type="common">Threadworm</name>
    <dbReference type="NCBI Taxonomy" id="6248"/>
    <lineage>
        <taxon>Eukaryota</taxon>
        <taxon>Metazoa</taxon>
        <taxon>Ecdysozoa</taxon>
        <taxon>Nematoda</taxon>
        <taxon>Chromadorea</taxon>
        <taxon>Rhabditida</taxon>
        <taxon>Tylenchina</taxon>
        <taxon>Panagrolaimomorpha</taxon>
        <taxon>Strongyloidoidea</taxon>
        <taxon>Strongyloididae</taxon>
        <taxon>Strongyloides</taxon>
    </lineage>
</organism>
<dbReference type="Proteomes" id="UP000035681">
    <property type="component" value="Unplaced"/>
</dbReference>
<dbReference type="AlphaFoldDB" id="A0AAF5DFH1"/>
<dbReference type="Pfam" id="PF01549">
    <property type="entry name" value="ShK"/>
    <property type="match status" value="2"/>
</dbReference>
<accession>A0AAF5DFH1</accession>
<proteinExistence type="predicted"/>
<dbReference type="PROSITE" id="PS51670">
    <property type="entry name" value="SHKT"/>
    <property type="match status" value="1"/>
</dbReference>
<protein>
    <submittedName>
        <fullName evidence="4">ShKT domain-containing protein</fullName>
    </submittedName>
</protein>
<reference evidence="4" key="1">
    <citation type="submission" date="2024-02" db="UniProtKB">
        <authorList>
            <consortium name="WormBaseParasite"/>
        </authorList>
    </citation>
    <scope>IDENTIFICATION</scope>
</reference>
<evidence type="ECO:0000256" key="1">
    <source>
        <dbReference type="PROSITE-ProRule" id="PRU01005"/>
    </source>
</evidence>
<keyword evidence="3" id="KW-1185">Reference proteome</keyword>
<evidence type="ECO:0000313" key="4">
    <source>
        <dbReference type="WBParaSite" id="TCONS_00011811.p1"/>
    </source>
</evidence>
<name>A0AAF5DFH1_STRER</name>
<dbReference type="InterPro" id="IPR003582">
    <property type="entry name" value="ShKT_dom"/>
</dbReference>
<evidence type="ECO:0000313" key="3">
    <source>
        <dbReference type="Proteomes" id="UP000035681"/>
    </source>
</evidence>
<comment type="caution">
    <text evidence="1">Lacks conserved residue(s) required for the propagation of feature annotation.</text>
</comment>
<evidence type="ECO:0000259" key="2">
    <source>
        <dbReference type="PROSITE" id="PS51670"/>
    </source>
</evidence>
<sequence length="234" mass="26823">MILLNVIIELIYILQNFYVKSENLSNEVKKELCDLVVKNNRCNVTILKKFVCENCQDECKNNIIPDCNSLISGECNDYYDYCPDVKSLCDLDYMKNFLYQFCPATCGRIESAIEYMSCQRIKELGMCYDKVNKNIICNACYTLCGFQYSNYCNDNNTSESTNDCIDKMDCSTYQHLCNVPSLIESLKGICDKTCNYCKDSKPSPDTSKVTNKPSTTTTHTINIHQKDMCLSLRD</sequence>
<feature type="domain" description="ShKT" evidence="2">
    <location>
        <begin position="75"/>
        <end position="118"/>
    </location>
</feature>
<dbReference type="WBParaSite" id="TCONS_00011811.p1">
    <property type="protein sequence ID" value="TCONS_00011811.p1"/>
    <property type="gene ID" value="XLOC_006712"/>
</dbReference>